<keyword evidence="1" id="KW-0812">Transmembrane</keyword>
<dbReference type="Proteomes" id="UP000254716">
    <property type="component" value="Unassembled WGS sequence"/>
</dbReference>
<name>A0A376VUK4_ECOLX</name>
<evidence type="ECO:0000313" key="3">
    <source>
        <dbReference type="EMBL" id="STJ14867.1"/>
    </source>
</evidence>
<evidence type="ECO:0000259" key="2">
    <source>
        <dbReference type="Pfam" id="PF13018"/>
    </source>
</evidence>
<reference evidence="3 4" key="1">
    <citation type="submission" date="2018-06" db="EMBL/GenBank/DDBJ databases">
        <authorList>
            <consortium name="Pathogen Informatics"/>
            <person name="Doyle S."/>
        </authorList>
    </citation>
    <scope>NUCLEOTIDE SEQUENCE [LARGE SCALE GENOMIC DNA]</scope>
    <source>
        <strain evidence="3 4">NCTC9081</strain>
    </source>
</reference>
<keyword evidence="1" id="KW-1133">Transmembrane helix</keyword>
<dbReference type="InterPro" id="IPR024973">
    <property type="entry name" value="ESPR"/>
</dbReference>
<dbReference type="GO" id="GO:0008233">
    <property type="term" value="F:peptidase activity"/>
    <property type="evidence" value="ECO:0007669"/>
    <property type="project" value="UniProtKB-KW"/>
</dbReference>
<evidence type="ECO:0000256" key="1">
    <source>
        <dbReference type="SAM" id="Phobius"/>
    </source>
</evidence>
<feature type="domain" description="ESPR" evidence="2">
    <location>
        <begin position="1"/>
        <end position="48"/>
    </location>
</feature>
<dbReference type="EC" id="3.4.21.-" evidence="3"/>
<feature type="transmembrane region" description="Helical" evidence="1">
    <location>
        <begin position="34"/>
        <end position="59"/>
    </location>
</feature>
<sequence>MNKIYSLKYSHITGGLVAVSELTKKVSIASRKKLKLASCALFASGMLLASNATASHMWIDNLGA</sequence>
<keyword evidence="3" id="KW-0645">Protease</keyword>
<dbReference type="GO" id="GO:0006508">
    <property type="term" value="P:proteolysis"/>
    <property type="evidence" value="ECO:0007669"/>
    <property type="project" value="UniProtKB-KW"/>
</dbReference>
<gene>
    <name evidence="3" type="primary">espP_1</name>
    <name evidence="3" type="ORF">NCTC9081_00208</name>
</gene>
<dbReference type="AlphaFoldDB" id="A0A376VUK4"/>
<organism evidence="3 4">
    <name type="scientific">Escherichia coli</name>
    <dbReference type="NCBI Taxonomy" id="562"/>
    <lineage>
        <taxon>Bacteria</taxon>
        <taxon>Pseudomonadati</taxon>
        <taxon>Pseudomonadota</taxon>
        <taxon>Gammaproteobacteria</taxon>
        <taxon>Enterobacterales</taxon>
        <taxon>Enterobacteriaceae</taxon>
        <taxon>Escherichia</taxon>
    </lineage>
</organism>
<keyword evidence="3" id="KW-0378">Hydrolase</keyword>
<keyword evidence="1" id="KW-0472">Membrane</keyword>
<dbReference type="Pfam" id="PF13018">
    <property type="entry name" value="ESPR"/>
    <property type="match status" value="1"/>
</dbReference>
<evidence type="ECO:0000313" key="4">
    <source>
        <dbReference type="Proteomes" id="UP000254716"/>
    </source>
</evidence>
<dbReference type="EMBL" id="UGCV01000005">
    <property type="protein sequence ID" value="STJ14867.1"/>
    <property type="molecule type" value="Genomic_DNA"/>
</dbReference>
<accession>A0A376VUK4</accession>
<protein>
    <submittedName>
        <fullName evidence="3">Serine protease pet (Plasmid-encoded toxin pet)</fullName>
        <ecNumber evidence="3">3.4.21.-</ecNumber>
        <ecNumber evidence="3">3.4.21.72</ecNumber>
    </submittedName>
</protein>
<dbReference type="EC" id="3.4.21.72" evidence="3"/>
<proteinExistence type="predicted"/>